<dbReference type="Gene3D" id="2.30.42.10">
    <property type="match status" value="1"/>
</dbReference>
<protein>
    <submittedName>
        <fullName evidence="3">PDZ domain-containing protein 2</fullName>
    </submittedName>
</protein>
<dbReference type="EMBL" id="HBUF01368482">
    <property type="protein sequence ID" value="CAG6724872.1"/>
    <property type="molecule type" value="Transcribed_RNA"/>
</dbReference>
<feature type="region of interest" description="Disordered" evidence="1">
    <location>
        <begin position="371"/>
        <end position="390"/>
    </location>
</feature>
<feature type="region of interest" description="Disordered" evidence="1">
    <location>
        <begin position="240"/>
        <end position="287"/>
    </location>
</feature>
<feature type="compositionally biased region" description="Polar residues" evidence="1">
    <location>
        <begin position="271"/>
        <end position="280"/>
    </location>
</feature>
<reference evidence="3" key="1">
    <citation type="submission" date="2021-05" db="EMBL/GenBank/DDBJ databases">
        <authorList>
            <person name="Alioto T."/>
            <person name="Alioto T."/>
            <person name="Gomez Garrido J."/>
        </authorList>
    </citation>
    <scope>NUCLEOTIDE SEQUENCE</scope>
</reference>
<dbReference type="SMART" id="SM00228">
    <property type="entry name" value="PDZ"/>
    <property type="match status" value="1"/>
</dbReference>
<accession>A0A8D9DLY0</accession>
<evidence type="ECO:0000259" key="2">
    <source>
        <dbReference type="PROSITE" id="PS50106"/>
    </source>
</evidence>
<dbReference type="PROSITE" id="PS50106">
    <property type="entry name" value="PDZ"/>
    <property type="match status" value="1"/>
</dbReference>
<dbReference type="AlphaFoldDB" id="A0A8D9DLY0"/>
<dbReference type="Pfam" id="PF00595">
    <property type="entry name" value="PDZ"/>
    <property type="match status" value="1"/>
</dbReference>
<dbReference type="GO" id="GO:0005125">
    <property type="term" value="F:cytokine activity"/>
    <property type="evidence" value="ECO:0007669"/>
    <property type="project" value="InterPro"/>
</dbReference>
<feature type="region of interest" description="Disordered" evidence="1">
    <location>
        <begin position="42"/>
        <end position="62"/>
    </location>
</feature>
<feature type="region of interest" description="Disordered" evidence="1">
    <location>
        <begin position="1"/>
        <end position="20"/>
    </location>
</feature>
<dbReference type="InterPro" id="IPR055287">
    <property type="entry name" value="IL-16-like"/>
</dbReference>
<dbReference type="CDD" id="cd06759">
    <property type="entry name" value="PDZ3_PDZD2-PDZ1_hPro-IL-16-like"/>
    <property type="match status" value="1"/>
</dbReference>
<proteinExistence type="predicted"/>
<sequence>MVLFRNGNESPLGVPKGDQTVPKLLRVSPLRHSFRVVSLGSRYDSTAESSDNDSTLSSPSYVDDDEDKDLTIWNKSISQRWRRLRRRCSSFTSSSGSSSGESSSSHLQNKQLLLEQEPIPRVVPKLNRNSRSPNKISRARSKDDTDVNADKAAVKLIPDVQNMLRTKMGQIQSGLRKRRVVSVVEPPSDRNLSSFYVPSPLVKDNGPSSLPPYYLHNQTAYHNQNNQFESSFVPNRIENLPQSYNKNSLPKSSQTKNSPPKTEKRQEYSHDLSNNNQSFASPHHRTESQFRLGANGQIEPSLQYSQRNNEQIQLIAPRFSPHKPDPNLSDLQKQYDHGYHSIESQHNYNIHFKSVTPEHNTSKVASLNQIKRLHNSSPTKSSSDDTKNLNRHLEVRTSNVPNRNSNGMNEEINFRLGVNVIESNGYGRYKVIESNNQDRNRRWSQVDDLRIDDMKISNNQTAQSRVQEQSQFNYNPVQFQIGGKVSNHILHRTPLTTSSPKSISSFSPVSIQSTVESIPEEESKTRRRNTRCVSPEFRRTSKRDINRSLCDRKRSTNHRASCDLQTFVQRLEAARSLDKKTFQEETENQEEDEEEEEEESQFCTLRRAGKSASFTITTVTFTKGPGFKGLGFSIVGGKDSPKGIMGIYVKTIFPTGQAADTGSLKEGDEILAVNNKALHGLSHQEAIQVFKDIKTGPVILHIGRRVSKFKKRDSVIGVDETSPGATPSIILVKSEQSK</sequence>
<organism evidence="3">
    <name type="scientific">Cacopsylla melanoneura</name>
    <dbReference type="NCBI Taxonomy" id="428564"/>
    <lineage>
        <taxon>Eukaryota</taxon>
        <taxon>Metazoa</taxon>
        <taxon>Ecdysozoa</taxon>
        <taxon>Arthropoda</taxon>
        <taxon>Hexapoda</taxon>
        <taxon>Insecta</taxon>
        <taxon>Pterygota</taxon>
        <taxon>Neoptera</taxon>
        <taxon>Paraneoptera</taxon>
        <taxon>Hemiptera</taxon>
        <taxon>Sternorrhyncha</taxon>
        <taxon>Psylloidea</taxon>
        <taxon>Psyllidae</taxon>
        <taxon>Psyllinae</taxon>
        <taxon>Cacopsylla</taxon>
    </lineage>
</organism>
<dbReference type="SUPFAM" id="SSF50156">
    <property type="entry name" value="PDZ domain-like"/>
    <property type="match status" value="1"/>
</dbReference>
<feature type="compositionally biased region" description="Acidic residues" evidence="1">
    <location>
        <begin position="584"/>
        <end position="600"/>
    </location>
</feature>
<feature type="region of interest" description="Disordered" evidence="1">
    <location>
        <begin position="514"/>
        <end position="537"/>
    </location>
</feature>
<evidence type="ECO:0000256" key="1">
    <source>
        <dbReference type="SAM" id="MobiDB-lite"/>
    </source>
</evidence>
<dbReference type="InterPro" id="IPR036034">
    <property type="entry name" value="PDZ_sf"/>
</dbReference>
<feature type="compositionally biased region" description="Basic and acidic residues" evidence="1">
    <location>
        <begin position="261"/>
        <end position="270"/>
    </location>
</feature>
<feature type="compositionally biased region" description="Polar residues" evidence="1">
    <location>
        <begin position="240"/>
        <end position="260"/>
    </location>
</feature>
<dbReference type="InterPro" id="IPR001478">
    <property type="entry name" value="PDZ"/>
</dbReference>
<name>A0A8D9DLY0_9HEMI</name>
<feature type="region of interest" description="Disordered" evidence="1">
    <location>
        <begin position="115"/>
        <end position="147"/>
    </location>
</feature>
<feature type="region of interest" description="Disordered" evidence="1">
    <location>
        <begin position="580"/>
        <end position="601"/>
    </location>
</feature>
<feature type="domain" description="PDZ" evidence="2">
    <location>
        <begin position="618"/>
        <end position="692"/>
    </location>
</feature>
<evidence type="ECO:0000313" key="3">
    <source>
        <dbReference type="EMBL" id="CAG6724872.1"/>
    </source>
</evidence>
<dbReference type="PANTHER" id="PTHR48484:SF2">
    <property type="entry name" value="PRO-INTERLEUKIN-16"/>
    <property type="match status" value="1"/>
</dbReference>
<dbReference type="GO" id="GO:0050930">
    <property type="term" value="P:induction of positive chemotaxis"/>
    <property type="evidence" value="ECO:0007669"/>
    <property type="project" value="InterPro"/>
</dbReference>
<dbReference type="PANTHER" id="PTHR48484">
    <property type="entry name" value="PRO-INTERLEUKIN-16"/>
    <property type="match status" value="1"/>
</dbReference>